<dbReference type="Proteomes" id="UP000187209">
    <property type="component" value="Unassembled WGS sequence"/>
</dbReference>
<evidence type="ECO:0008006" key="4">
    <source>
        <dbReference type="Google" id="ProtNLM"/>
    </source>
</evidence>
<keyword evidence="1" id="KW-0677">Repeat</keyword>
<dbReference type="OrthoDB" id="270720at2759"/>
<dbReference type="SMART" id="SM00698">
    <property type="entry name" value="MORN"/>
    <property type="match status" value="9"/>
</dbReference>
<dbReference type="AlphaFoldDB" id="A0A1R2BHN7"/>
<dbReference type="PROSITE" id="PS50096">
    <property type="entry name" value="IQ"/>
    <property type="match status" value="1"/>
</dbReference>
<sequence length="375" mass="42993">MGTNCSCFRGGITDEKQLRLEKTCQEYSKEAKEIQINPSIIDEKDLSLIINLQSILRGFLERKQHKRVRTSEPFRPSNALIVPLEVMSSVPIPADIIRTEVKEIPESLVPDYNTAATKAVEARLGKFICFEAFNDNDVRLRRGPVEIENGAIYTGEWNNDNQRHGFGVQVWNDGSKYDGMWKYDKAYGKGRLIHADGDVYEGDWYDDKAHGYGVYLHTDGAKYEGYWENDKQHGKGVESWPDGAKYIGLYKNGKKEGNGKFTWADGSVYYGNFIDNNIQGEGKYVWSDGRCFEGEWVDNKMEGRGLFTWSDGRSYDGEYANDKKHGFGIFIWPDGRRYEGYWENGKQHGKGTYFNTQGIGKEGEWKDGKRIRVYN</sequence>
<protein>
    <recommendedName>
        <fullName evidence="4">MORN repeat protein</fullName>
    </recommendedName>
</protein>
<evidence type="ECO:0000256" key="1">
    <source>
        <dbReference type="ARBA" id="ARBA00022737"/>
    </source>
</evidence>
<dbReference type="InterPro" id="IPR003409">
    <property type="entry name" value="MORN"/>
</dbReference>
<dbReference type="Gene3D" id="2.20.110.10">
    <property type="entry name" value="Histone H3 K4-specific methyltransferase SET7/9 N-terminal domain"/>
    <property type="match status" value="5"/>
</dbReference>
<proteinExistence type="predicted"/>
<dbReference type="EMBL" id="MPUH01000640">
    <property type="protein sequence ID" value="OMJ76287.1"/>
    <property type="molecule type" value="Genomic_DNA"/>
</dbReference>
<evidence type="ECO:0000313" key="3">
    <source>
        <dbReference type="Proteomes" id="UP000187209"/>
    </source>
</evidence>
<gene>
    <name evidence="2" type="ORF">SteCoe_24383</name>
</gene>
<dbReference type="PANTHER" id="PTHR43215">
    <property type="entry name" value="RADIAL SPOKE HEAD 1 HOMOLOG"/>
    <property type="match status" value="1"/>
</dbReference>
<keyword evidence="3" id="KW-1185">Reference proteome</keyword>
<evidence type="ECO:0000313" key="2">
    <source>
        <dbReference type="EMBL" id="OMJ76287.1"/>
    </source>
</evidence>
<dbReference type="Pfam" id="PF02493">
    <property type="entry name" value="MORN"/>
    <property type="match status" value="10"/>
</dbReference>
<organism evidence="2 3">
    <name type="scientific">Stentor coeruleus</name>
    <dbReference type="NCBI Taxonomy" id="5963"/>
    <lineage>
        <taxon>Eukaryota</taxon>
        <taxon>Sar</taxon>
        <taxon>Alveolata</taxon>
        <taxon>Ciliophora</taxon>
        <taxon>Postciliodesmatophora</taxon>
        <taxon>Heterotrichea</taxon>
        <taxon>Heterotrichida</taxon>
        <taxon>Stentoridae</taxon>
        <taxon>Stentor</taxon>
    </lineage>
</organism>
<reference evidence="2 3" key="1">
    <citation type="submission" date="2016-11" db="EMBL/GenBank/DDBJ databases">
        <title>The macronuclear genome of Stentor coeruleus: a giant cell with tiny introns.</title>
        <authorList>
            <person name="Slabodnick M."/>
            <person name="Ruby J.G."/>
            <person name="Reiff S.B."/>
            <person name="Swart E.C."/>
            <person name="Gosai S."/>
            <person name="Prabakaran S."/>
            <person name="Witkowska E."/>
            <person name="Larue G.E."/>
            <person name="Fisher S."/>
            <person name="Freeman R.M."/>
            <person name="Gunawardena J."/>
            <person name="Chu W."/>
            <person name="Stover N.A."/>
            <person name="Gregory B.D."/>
            <person name="Nowacki M."/>
            <person name="Derisi J."/>
            <person name="Roy S.W."/>
            <person name="Marshall W.F."/>
            <person name="Sood P."/>
        </authorList>
    </citation>
    <scope>NUCLEOTIDE SEQUENCE [LARGE SCALE GENOMIC DNA]</scope>
    <source>
        <strain evidence="2">WM001</strain>
    </source>
</reference>
<name>A0A1R2BHN7_9CILI</name>
<comment type="caution">
    <text evidence="2">The sequence shown here is derived from an EMBL/GenBank/DDBJ whole genome shotgun (WGS) entry which is preliminary data.</text>
</comment>
<dbReference type="GO" id="GO:0005829">
    <property type="term" value="C:cytosol"/>
    <property type="evidence" value="ECO:0007669"/>
    <property type="project" value="TreeGrafter"/>
</dbReference>
<dbReference type="SUPFAM" id="SSF82185">
    <property type="entry name" value="Histone H3 K4-specific methyltransferase SET7/9 N-terminal domain"/>
    <property type="match status" value="3"/>
</dbReference>
<dbReference type="PANTHER" id="PTHR43215:SF14">
    <property type="entry name" value="RADIAL SPOKE HEAD 1 HOMOLOG"/>
    <property type="match status" value="1"/>
</dbReference>
<accession>A0A1R2BHN7</accession>